<feature type="domain" description="Glycosyltransferase 2-like" evidence="2">
    <location>
        <begin position="168"/>
        <end position="313"/>
    </location>
</feature>
<dbReference type="EMBL" id="AP014633">
    <property type="protein sequence ID" value="BAP55013.1"/>
    <property type="molecule type" value="Genomic_DNA"/>
</dbReference>
<dbReference type="PANTHER" id="PTHR43179">
    <property type="entry name" value="RHAMNOSYLTRANSFERASE WBBL"/>
    <property type="match status" value="1"/>
</dbReference>
<gene>
    <name evidence="3" type="ORF">THII_0716</name>
</gene>
<keyword evidence="1" id="KW-0175">Coiled coil</keyword>
<dbReference type="InterPro" id="IPR029044">
    <property type="entry name" value="Nucleotide-diphossugar_trans"/>
</dbReference>
<dbReference type="Proteomes" id="UP000031623">
    <property type="component" value="Chromosome"/>
</dbReference>
<proteinExistence type="predicted"/>
<organism evidence="3 4">
    <name type="scientific">Thioploca ingrica</name>
    <dbReference type="NCBI Taxonomy" id="40754"/>
    <lineage>
        <taxon>Bacteria</taxon>
        <taxon>Pseudomonadati</taxon>
        <taxon>Pseudomonadota</taxon>
        <taxon>Gammaproteobacteria</taxon>
        <taxon>Thiotrichales</taxon>
        <taxon>Thiotrichaceae</taxon>
        <taxon>Thioploca</taxon>
    </lineage>
</organism>
<dbReference type="HOGENOM" id="CLU_005003_5_0_6"/>
<name>A0A090ABK6_9GAMM</name>
<keyword evidence="4" id="KW-1185">Reference proteome</keyword>
<dbReference type="Gene3D" id="3.90.550.10">
    <property type="entry name" value="Spore Coat Polysaccharide Biosynthesis Protein SpsA, Chain A"/>
    <property type="match status" value="2"/>
</dbReference>
<dbReference type="GO" id="GO:0016740">
    <property type="term" value="F:transferase activity"/>
    <property type="evidence" value="ECO:0007669"/>
    <property type="project" value="UniProtKB-KW"/>
</dbReference>
<sequence>MTTENRDLTAADELVAAQTKIIEYQKEISQLRQALEARTQDINKLIQWTQSLQQDILAVYNSITWQLGQFITQIALKLLRRPVGPTARDHINKILTTFESWKINYFQSRRLSGLQPYMPWHDTKEYALWIKQYDTLNPRLLEQLLSQQEQWLYQPRISLLMWTDHSHQQWLLEAIQSVQAQFYPHWELNLAYQTTLAESTLQIVALESRIQLIDCTQTDTLAATLNQALAQATGDFIAVIGEQDRLPAHALSKMVEWLNRYPQTDLLYSDADKLDENGQRYDPYFKSDWNPDLFYSQHFLQHFTLYRRAVVAEINGFQPDYPGSENYDFTLRFIEHIASQNIHHIPHILYHQRQLAQLTPIANNTDSHCPALQAHLQRLNQSAQVVAAPGGHTRVIYKLPAQLPLVSLIIPTRDKLDLLRGTVEGCLNQTRYDNIEIIIMDNSSVEPETLAYLKAIQHDNRVTVIRHAAPFNYSQLNNIGVAHAQGDIIGLINNDLEVIAPDWLTEMVSHALRPEIGAVGAKLYYANDTIQHAGVIVGLGGMAGHGFKFLAREAPGYYWKPFLIQNYSVVTGACLVMRRQVFEEVGGLEEKHLQVAFNDVDLCLRIRQRGYRIIWTPYAELYHLESASRGLDNTLKKFLRLRHELNYMKSHWAEILLNDPYYNPNLTIEYEDFSLAYPPRVNLFCSAASINTD</sequence>
<feature type="domain" description="Glycosyltransferase 2-like" evidence="2">
    <location>
        <begin position="407"/>
        <end position="585"/>
    </location>
</feature>
<dbReference type="AlphaFoldDB" id="A0A090ABK6"/>
<dbReference type="InterPro" id="IPR001173">
    <property type="entry name" value="Glyco_trans_2-like"/>
</dbReference>
<feature type="coiled-coil region" evidence="1">
    <location>
        <begin position="14"/>
        <end position="41"/>
    </location>
</feature>
<dbReference type="CDD" id="cd04186">
    <property type="entry name" value="GT_2_like_c"/>
    <property type="match status" value="1"/>
</dbReference>
<dbReference type="OrthoDB" id="9179784at2"/>
<dbReference type="SUPFAM" id="SSF53448">
    <property type="entry name" value="Nucleotide-diphospho-sugar transferases"/>
    <property type="match status" value="2"/>
</dbReference>
<dbReference type="STRING" id="40754.THII_0716"/>
<evidence type="ECO:0000313" key="4">
    <source>
        <dbReference type="Proteomes" id="UP000031623"/>
    </source>
</evidence>
<protein>
    <submittedName>
        <fullName evidence="3">Putative glycosyltransferase</fullName>
    </submittedName>
</protein>
<dbReference type="Pfam" id="PF00535">
    <property type="entry name" value="Glycos_transf_2"/>
    <property type="match status" value="2"/>
</dbReference>
<evidence type="ECO:0000256" key="1">
    <source>
        <dbReference type="SAM" id="Coils"/>
    </source>
</evidence>
<dbReference type="KEGG" id="tig:THII_0716"/>
<dbReference type="PANTHER" id="PTHR43179:SF7">
    <property type="entry name" value="RHAMNOSYLTRANSFERASE WBBL"/>
    <property type="match status" value="1"/>
</dbReference>
<reference evidence="3" key="1">
    <citation type="journal article" date="2014" name="ISME J.">
        <title>Ecophysiology of Thioploca ingrica as revealed by the complete genome sequence supplemented with proteomic evidence.</title>
        <authorList>
            <person name="Kojima H."/>
            <person name="Ogura Y."/>
            <person name="Yamamoto N."/>
            <person name="Togashi T."/>
            <person name="Mori H."/>
            <person name="Watanabe T."/>
            <person name="Nemoto F."/>
            <person name="Kurokawa K."/>
            <person name="Hayashi T."/>
            <person name="Fukui M."/>
        </authorList>
    </citation>
    <scope>NUCLEOTIDE SEQUENCE [LARGE SCALE GENOMIC DNA]</scope>
</reference>
<evidence type="ECO:0000313" key="3">
    <source>
        <dbReference type="EMBL" id="BAP55013.1"/>
    </source>
</evidence>
<accession>A0A090ABK6</accession>
<keyword evidence="3" id="KW-0808">Transferase</keyword>
<evidence type="ECO:0000259" key="2">
    <source>
        <dbReference type="Pfam" id="PF00535"/>
    </source>
</evidence>